<keyword evidence="2" id="KW-1185">Reference proteome</keyword>
<dbReference type="EMBL" id="PDNC01000214">
    <property type="protein sequence ID" value="PGG95668.1"/>
    <property type="molecule type" value="Genomic_DNA"/>
</dbReference>
<dbReference type="AlphaFoldDB" id="A0A2B7WGD7"/>
<comment type="caution">
    <text evidence="1">The sequence shown here is derived from an EMBL/GenBank/DDBJ whole genome shotgun (WGS) entry which is preliminary data.</text>
</comment>
<evidence type="ECO:0000313" key="2">
    <source>
        <dbReference type="Proteomes" id="UP000224080"/>
    </source>
</evidence>
<evidence type="ECO:0000313" key="1">
    <source>
        <dbReference type="EMBL" id="PGG95668.1"/>
    </source>
</evidence>
<name>A0A2B7WGD7_9EURO</name>
<protein>
    <submittedName>
        <fullName evidence="1">Uncharacterized protein</fullName>
    </submittedName>
</protein>
<proteinExistence type="predicted"/>
<reference evidence="1 2" key="1">
    <citation type="submission" date="2017-10" db="EMBL/GenBank/DDBJ databases">
        <title>Comparative genomics in systemic dimorphic fungi from Ajellomycetaceae.</title>
        <authorList>
            <person name="Munoz J.F."/>
            <person name="Mcewen J.G."/>
            <person name="Clay O.K."/>
            <person name="Cuomo C.A."/>
        </authorList>
    </citation>
    <scope>NUCLEOTIDE SEQUENCE [LARGE SCALE GENOMIC DNA]</scope>
    <source>
        <strain evidence="1 2">UAMH130</strain>
    </source>
</reference>
<dbReference type="Proteomes" id="UP000224080">
    <property type="component" value="Unassembled WGS sequence"/>
</dbReference>
<gene>
    <name evidence="1" type="ORF">GX51_08183</name>
</gene>
<accession>A0A2B7WGD7</accession>
<sequence length="81" mass="9075">MATKALLKDPEPTTAIERQVSFASRSVLYLDQVVARPEDGILPPLSTILDYPRDAVPTQSSTANLRYHWLPPRKSLWAARS</sequence>
<organism evidence="1 2">
    <name type="scientific">Blastomyces parvus</name>
    <dbReference type="NCBI Taxonomy" id="2060905"/>
    <lineage>
        <taxon>Eukaryota</taxon>
        <taxon>Fungi</taxon>
        <taxon>Dikarya</taxon>
        <taxon>Ascomycota</taxon>
        <taxon>Pezizomycotina</taxon>
        <taxon>Eurotiomycetes</taxon>
        <taxon>Eurotiomycetidae</taxon>
        <taxon>Onygenales</taxon>
        <taxon>Ajellomycetaceae</taxon>
        <taxon>Blastomyces</taxon>
    </lineage>
</organism>